<dbReference type="GO" id="GO:0006950">
    <property type="term" value="P:response to stress"/>
    <property type="evidence" value="ECO:0007669"/>
    <property type="project" value="TreeGrafter"/>
</dbReference>
<dbReference type="EMBL" id="JACGWZ010000004">
    <property type="protein sequence ID" value="MBA8825879.1"/>
    <property type="molecule type" value="Genomic_DNA"/>
</dbReference>
<evidence type="ECO:0000313" key="2">
    <source>
        <dbReference type="EMBL" id="MBA8825879.1"/>
    </source>
</evidence>
<dbReference type="SUPFAM" id="SSF46785">
    <property type="entry name" value="Winged helix' DNA-binding domain"/>
    <property type="match status" value="1"/>
</dbReference>
<dbReference type="Proteomes" id="UP000569329">
    <property type="component" value="Unassembled WGS sequence"/>
</dbReference>
<feature type="domain" description="HTH marR-type" evidence="1">
    <location>
        <begin position="11"/>
        <end position="147"/>
    </location>
</feature>
<dbReference type="RefSeq" id="WP_182545128.1">
    <property type="nucleotide sequence ID" value="NZ_JACGWZ010000004.1"/>
</dbReference>
<dbReference type="PROSITE" id="PS50995">
    <property type="entry name" value="HTH_MARR_2"/>
    <property type="match status" value="1"/>
</dbReference>
<dbReference type="AlphaFoldDB" id="A0A839DYS7"/>
<evidence type="ECO:0000313" key="3">
    <source>
        <dbReference type="Proteomes" id="UP000569329"/>
    </source>
</evidence>
<dbReference type="InterPro" id="IPR039422">
    <property type="entry name" value="MarR/SlyA-like"/>
</dbReference>
<dbReference type="InterPro" id="IPR000835">
    <property type="entry name" value="HTH_MarR-typ"/>
</dbReference>
<proteinExistence type="predicted"/>
<dbReference type="PANTHER" id="PTHR33164">
    <property type="entry name" value="TRANSCRIPTIONAL REGULATOR, MARR FAMILY"/>
    <property type="match status" value="1"/>
</dbReference>
<gene>
    <name evidence="2" type="ORF">FHX42_003245</name>
</gene>
<comment type="caution">
    <text evidence="2">The sequence shown here is derived from an EMBL/GenBank/DDBJ whole genome shotgun (WGS) entry which is preliminary data.</text>
</comment>
<dbReference type="SMART" id="SM00347">
    <property type="entry name" value="HTH_MARR"/>
    <property type="match status" value="1"/>
</dbReference>
<dbReference type="Pfam" id="PF01047">
    <property type="entry name" value="MarR"/>
    <property type="match status" value="1"/>
</dbReference>
<dbReference type="PRINTS" id="PR00598">
    <property type="entry name" value="HTHMARR"/>
</dbReference>
<dbReference type="GO" id="GO:0003700">
    <property type="term" value="F:DNA-binding transcription factor activity"/>
    <property type="evidence" value="ECO:0007669"/>
    <property type="project" value="InterPro"/>
</dbReference>
<reference evidence="2 3" key="1">
    <citation type="submission" date="2020-07" db="EMBL/GenBank/DDBJ databases">
        <title>Sequencing the genomes of 1000 actinobacteria strains.</title>
        <authorList>
            <person name="Klenk H.-P."/>
        </authorList>
    </citation>
    <scope>NUCLEOTIDE SEQUENCE [LARGE SCALE GENOMIC DNA]</scope>
    <source>
        <strain evidence="2 3">DSM 45975</strain>
    </source>
</reference>
<sequence>MTESQWLNQQEMAAWTAFLEASHLVERRVEQQLRDQAGLSHPQYEILVRLSDAPEGELRMTELAEKVVTSKSGLTYQIGRLEKAGLVHRRTCPSDERGVHAVLTDHGRRKLREAAPDHVNLVRSSLIDQLSAEQLTTLSEGLSTVAHKLRTGETG</sequence>
<dbReference type="PANTHER" id="PTHR33164:SF99">
    <property type="entry name" value="MARR FAMILY REGULATORY PROTEIN"/>
    <property type="match status" value="1"/>
</dbReference>
<evidence type="ECO:0000259" key="1">
    <source>
        <dbReference type="PROSITE" id="PS50995"/>
    </source>
</evidence>
<dbReference type="InterPro" id="IPR036390">
    <property type="entry name" value="WH_DNA-bd_sf"/>
</dbReference>
<protein>
    <submittedName>
        <fullName evidence="2">DNA-binding MarR family transcriptional regulator</fullName>
    </submittedName>
</protein>
<dbReference type="Gene3D" id="1.10.10.10">
    <property type="entry name" value="Winged helix-like DNA-binding domain superfamily/Winged helix DNA-binding domain"/>
    <property type="match status" value="1"/>
</dbReference>
<name>A0A839DYS7_9PSEU</name>
<dbReference type="GO" id="GO:0003677">
    <property type="term" value="F:DNA binding"/>
    <property type="evidence" value="ECO:0007669"/>
    <property type="project" value="UniProtKB-KW"/>
</dbReference>
<keyword evidence="3" id="KW-1185">Reference proteome</keyword>
<organism evidence="2 3">
    <name type="scientific">Halosaccharopolyspora lacisalsi</name>
    <dbReference type="NCBI Taxonomy" id="1000566"/>
    <lineage>
        <taxon>Bacteria</taxon>
        <taxon>Bacillati</taxon>
        <taxon>Actinomycetota</taxon>
        <taxon>Actinomycetes</taxon>
        <taxon>Pseudonocardiales</taxon>
        <taxon>Pseudonocardiaceae</taxon>
        <taxon>Halosaccharopolyspora</taxon>
    </lineage>
</organism>
<keyword evidence="2" id="KW-0238">DNA-binding</keyword>
<accession>A0A839DYS7</accession>
<dbReference type="InterPro" id="IPR036388">
    <property type="entry name" value="WH-like_DNA-bd_sf"/>
</dbReference>